<gene>
    <name evidence="2" type="ORF">B0J15DRAFT_252277</name>
</gene>
<comment type="caution">
    <text evidence="2">The sequence shown here is derived from an EMBL/GenBank/DDBJ whole genome shotgun (WGS) entry which is preliminary data.</text>
</comment>
<evidence type="ECO:0000313" key="2">
    <source>
        <dbReference type="EMBL" id="KAH7266571.1"/>
    </source>
</evidence>
<accession>A0A9P9R391</accession>
<keyword evidence="3" id="KW-1185">Reference proteome</keyword>
<sequence length="283" mass="30880">MMDHAFLHERSPSHIMHIRKSGPDIEADGQIRGWANLKICHPIPGKGREGTQKNKTSLTGVFPRQPIGTSRWLLDLAEIDTSGNVPEVTHALTHRRSHRPRNTAWPFSQRLWGGEEMGIAQGPPDRVPEAPFTRQGNERRPKARNLNGVGVCRQGLQGPPSSAAAAHDGTPNLREAKKGSADSQAIGNSIVNDAGRAAVGQLAGNPCLDEHHLPCPWRVGLVPKQQDPGRGDWDIHQLLEGPVLKREVLAEGRSCLVMAWMAVLPIDHPFPPGSNRARASCRS</sequence>
<dbReference type="EMBL" id="JAGTJS010000006">
    <property type="protein sequence ID" value="KAH7266571.1"/>
    <property type="molecule type" value="Genomic_DNA"/>
</dbReference>
<dbReference type="AlphaFoldDB" id="A0A9P9R391"/>
<dbReference type="OrthoDB" id="10591659at2759"/>
<reference evidence="2" key="1">
    <citation type="journal article" date="2021" name="Nat. Commun.">
        <title>Genetic determinants of endophytism in the Arabidopsis root mycobiome.</title>
        <authorList>
            <person name="Mesny F."/>
            <person name="Miyauchi S."/>
            <person name="Thiergart T."/>
            <person name="Pickel B."/>
            <person name="Atanasova L."/>
            <person name="Karlsson M."/>
            <person name="Huettel B."/>
            <person name="Barry K.W."/>
            <person name="Haridas S."/>
            <person name="Chen C."/>
            <person name="Bauer D."/>
            <person name="Andreopoulos W."/>
            <person name="Pangilinan J."/>
            <person name="LaButti K."/>
            <person name="Riley R."/>
            <person name="Lipzen A."/>
            <person name="Clum A."/>
            <person name="Drula E."/>
            <person name="Henrissat B."/>
            <person name="Kohler A."/>
            <person name="Grigoriev I.V."/>
            <person name="Martin F.M."/>
            <person name="Hacquard S."/>
        </authorList>
    </citation>
    <scope>NUCLEOTIDE SEQUENCE</scope>
    <source>
        <strain evidence="2">FSSC 5 MPI-SDFR-AT-0091</strain>
    </source>
</reference>
<evidence type="ECO:0000313" key="3">
    <source>
        <dbReference type="Proteomes" id="UP000736672"/>
    </source>
</evidence>
<protein>
    <submittedName>
        <fullName evidence="2">Uncharacterized protein</fullName>
    </submittedName>
</protein>
<organism evidence="2 3">
    <name type="scientific">Fusarium solani</name>
    <name type="common">Filamentous fungus</name>
    <dbReference type="NCBI Taxonomy" id="169388"/>
    <lineage>
        <taxon>Eukaryota</taxon>
        <taxon>Fungi</taxon>
        <taxon>Dikarya</taxon>
        <taxon>Ascomycota</taxon>
        <taxon>Pezizomycotina</taxon>
        <taxon>Sordariomycetes</taxon>
        <taxon>Hypocreomycetidae</taxon>
        <taxon>Hypocreales</taxon>
        <taxon>Nectriaceae</taxon>
        <taxon>Fusarium</taxon>
        <taxon>Fusarium solani species complex</taxon>
    </lineage>
</organism>
<proteinExistence type="predicted"/>
<name>A0A9P9R391_FUSSL</name>
<feature type="region of interest" description="Disordered" evidence="1">
    <location>
        <begin position="155"/>
        <end position="183"/>
    </location>
</feature>
<dbReference type="Proteomes" id="UP000736672">
    <property type="component" value="Unassembled WGS sequence"/>
</dbReference>
<evidence type="ECO:0000256" key="1">
    <source>
        <dbReference type="SAM" id="MobiDB-lite"/>
    </source>
</evidence>